<protein>
    <submittedName>
        <fullName evidence="2">GNAT family N-acetyltransferase</fullName>
    </submittedName>
</protein>
<evidence type="ECO:0000313" key="2">
    <source>
        <dbReference type="EMBL" id="WCT13136.1"/>
    </source>
</evidence>
<dbReference type="RefSeq" id="WP_273631408.1">
    <property type="nucleotide sequence ID" value="NZ_CP117167.1"/>
</dbReference>
<dbReference type="EMBL" id="CP117167">
    <property type="protein sequence ID" value="WCT13136.1"/>
    <property type="molecule type" value="Genomic_DNA"/>
</dbReference>
<name>A0ABY7T9X8_9SPHI</name>
<dbReference type="InterPro" id="IPR000182">
    <property type="entry name" value="GNAT_dom"/>
</dbReference>
<sequence>MQIFIETDRLIIRELLPSDDAGIFELDSDPEVHEYLGRSPIKNIEEARDVIAFIREQYITNGIGRWAMVEKTSGNFIGWTGLKLIRDTVNNHTHFYDLGYRLIKKYWGKGYATESAIACRDYGFNELNQPVLYAITDVGNVGSRKVLEKAGFTCLETFDYDGVPHFWLEGRR</sequence>
<dbReference type="PANTHER" id="PTHR43792">
    <property type="entry name" value="GNAT FAMILY, PUTATIVE (AFU_ORTHOLOGUE AFUA_3G00765)-RELATED-RELATED"/>
    <property type="match status" value="1"/>
</dbReference>
<gene>
    <name evidence="2" type="ORF">PQO05_04205</name>
</gene>
<dbReference type="SUPFAM" id="SSF55729">
    <property type="entry name" value="Acyl-CoA N-acyltransferases (Nat)"/>
    <property type="match status" value="1"/>
</dbReference>
<dbReference type="InterPro" id="IPR051531">
    <property type="entry name" value="N-acetyltransferase"/>
</dbReference>
<evidence type="ECO:0000313" key="3">
    <source>
        <dbReference type="Proteomes" id="UP001216139"/>
    </source>
</evidence>
<dbReference type="Gene3D" id="3.40.630.30">
    <property type="match status" value="1"/>
</dbReference>
<dbReference type="PANTHER" id="PTHR43792:SF16">
    <property type="entry name" value="N-ACETYLTRANSFERASE DOMAIN-CONTAINING PROTEIN"/>
    <property type="match status" value="1"/>
</dbReference>
<organism evidence="2 3">
    <name type="scientific">Mucilaginibacter jinjuensis</name>
    <dbReference type="NCBI Taxonomy" id="1176721"/>
    <lineage>
        <taxon>Bacteria</taxon>
        <taxon>Pseudomonadati</taxon>
        <taxon>Bacteroidota</taxon>
        <taxon>Sphingobacteriia</taxon>
        <taxon>Sphingobacteriales</taxon>
        <taxon>Sphingobacteriaceae</taxon>
        <taxon>Mucilaginibacter</taxon>
    </lineage>
</organism>
<dbReference type="PROSITE" id="PS51186">
    <property type="entry name" value="GNAT"/>
    <property type="match status" value="1"/>
</dbReference>
<feature type="domain" description="N-acetyltransferase" evidence="1">
    <location>
        <begin position="10"/>
        <end position="172"/>
    </location>
</feature>
<dbReference type="Pfam" id="PF13302">
    <property type="entry name" value="Acetyltransf_3"/>
    <property type="match status" value="1"/>
</dbReference>
<evidence type="ECO:0000259" key="1">
    <source>
        <dbReference type="PROSITE" id="PS51186"/>
    </source>
</evidence>
<reference evidence="2 3" key="1">
    <citation type="submission" date="2023-02" db="EMBL/GenBank/DDBJ databases">
        <title>Genome sequence of Mucilaginibacter jinjuensis strain KACC 16571.</title>
        <authorList>
            <person name="Kim S."/>
            <person name="Heo J."/>
            <person name="Kwon S.-W."/>
        </authorList>
    </citation>
    <scope>NUCLEOTIDE SEQUENCE [LARGE SCALE GENOMIC DNA]</scope>
    <source>
        <strain evidence="2 3">KACC 16571</strain>
    </source>
</reference>
<keyword evidence="3" id="KW-1185">Reference proteome</keyword>
<dbReference type="Proteomes" id="UP001216139">
    <property type="component" value="Chromosome"/>
</dbReference>
<proteinExistence type="predicted"/>
<accession>A0ABY7T9X8</accession>
<dbReference type="InterPro" id="IPR016181">
    <property type="entry name" value="Acyl_CoA_acyltransferase"/>
</dbReference>